<accession>A0A7J6D7L6</accession>
<dbReference type="Proteomes" id="UP000579812">
    <property type="component" value="Unassembled WGS sequence"/>
</dbReference>
<keyword evidence="2" id="KW-1185">Reference proteome</keyword>
<sequence length="104" mass="11337">MYHLEELPRDTTDGKQAVEALGATGATQQITERKVSSIVPLRTGQSMGGDLVIPLRDSEGYLSLQTIIGVEHPTVLPRTDTAGDRTDSGKRTSTQWLLFRAGNR</sequence>
<comment type="caution">
    <text evidence="1">The sequence shown here is derived from an EMBL/GenBank/DDBJ whole genome shotgun (WGS) entry which is preliminary data.</text>
</comment>
<evidence type="ECO:0000313" key="2">
    <source>
        <dbReference type="Proteomes" id="UP000579812"/>
    </source>
</evidence>
<reference evidence="1 2" key="1">
    <citation type="submission" date="2020-04" db="EMBL/GenBank/DDBJ databases">
        <title>Chromosome-level genome assembly of a cyprinid fish Onychostoma macrolepis by integration of Nanopore Sequencing, Bionano and Hi-C technology.</title>
        <authorList>
            <person name="Wang D."/>
        </authorList>
    </citation>
    <scope>NUCLEOTIDE SEQUENCE [LARGE SCALE GENOMIC DNA]</scope>
    <source>
        <strain evidence="1">SWU-2019</strain>
        <tissue evidence="1">Muscle</tissue>
    </source>
</reference>
<dbReference type="EMBL" id="JAAMOB010000003">
    <property type="protein sequence ID" value="KAF4115263.1"/>
    <property type="molecule type" value="Genomic_DNA"/>
</dbReference>
<dbReference type="AlphaFoldDB" id="A0A7J6D7L6"/>
<evidence type="ECO:0000313" key="1">
    <source>
        <dbReference type="EMBL" id="KAF4115263.1"/>
    </source>
</evidence>
<organism evidence="1 2">
    <name type="scientific">Onychostoma macrolepis</name>
    <dbReference type="NCBI Taxonomy" id="369639"/>
    <lineage>
        <taxon>Eukaryota</taxon>
        <taxon>Metazoa</taxon>
        <taxon>Chordata</taxon>
        <taxon>Craniata</taxon>
        <taxon>Vertebrata</taxon>
        <taxon>Euteleostomi</taxon>
        <taxon>Actinopterygii</taxon>
        <taxon>Neopterygii</taxon>
        <taxon>Teleostei</taxon>
        <taxon>Ostariophysi</taxon>
        <taxon>Cypriniformes</taxon>
        <taxon>Cyprinidae</taxon>
        <taxon>Acrossocheilinae</taxon>
        <taxon>Onychostoma</taxon>
    </lineage>
</organism>
<protein>
    <submittedName>
        <fullName evidence="1">Uncharacterized protein</fullName>
    </submittedName>
</protein>
<gene>
    <name evidence="1" type="ORF">G5714_002752</name>
</gene>
<proteinExistence type="predicted"/>
<name>A0A7J6D7L6_9TELE</name>